<proteinExistence type="inferred from homology"/>
<comment type="similarity">
    <text evidence="2">Belongs to the outer membrane factor (OMF) (TC 1.B.17) family.</text>
</comment>
<evidence type="ECO:0000256" key="8">
    <source>
        <dbReference type="SAM" id="SignalP"/>
    </source>
</evidence>
<accession>A0A855ILR0</accession>
<evidence type="ECO:0000256" key="5">
    <source>
        <dbReference type="ARBA" id="ARBA00022692"/>
    </source>
</evidence>
<evidence type="ECO:0000256" key="6">
    <source>
        <dbReference type="ARBA" id="ARBA00023136"/>
    </source>
</evidence>
<name>A0A855ILR0_9VIBR</name>
<keyword evidence="4" id="KW-1134">Transmembrane beta strand</keyword>
<dbReference type="NCBIfam" id="NF007002">
    <property type="entry name" value="PRK09465.1"/>
    <property type="match status" value="1"/>
</dbReference>
<evidence type="ECO:0000256" key="1">
    <source>
        <dbReference type="ARBA" id="ARBA00004442"/>
    </source>
</evidence>
<dbReference type="GO" id="GO:1990281">
    <property type="term" value="C:efflux pump complex"/>
    <property type="evidence" value="ECO:0007669"/>
    <property type="project" value="TreeGrafter"/>
</dbReference>
<dbReference type="GO" id="GO:0015562">
    <property type="term" value="F:efflux transmembrane transporter activity"/>
    <property type="evidence" value="ECO:0007669"/>
    <property type="project" value="InterPro"/>
</dbReference>
<protein>
    <submittedName>
        <fullName evidence="9">Outer membrane channel protein TolC</fullName>
    </submittedName>
</protein>
<keyword evidence="6" id="KW-0472">Membrane</keyword>
<evidence type="ECO:0000313" key="9">
    <source>
        <dbReference type="EMBL" id="PMM54824.1"/>
    </source>
</evidence>
<feature type="chain" id="PRO_5032713728" evidence="8">
    <location>
        <begin position="22"/>
        <end position="440"/>
    </location>
</feature>
<dbReference type="Gene3D" id="1.20.1600.10">
    <property type="entry name" value="Outer membrane efflux proteins (OEP)"/>
    <property type="match status" value="1"/>
</dbReference>
<dbReference type="InterPro" id="IPR003423">
    <property type="entry name" value="OMP_efflux"/>
</dbReference>
<keyword evidence="7" id="KW-0998">Cell outer membrane</keyword>
<dbReference type="EMBL" id="MCZJ01000046">
    <property type="protein sequence ID" value="PMM54824.1"/>
    <property type="molecule type" value="Genomic_DNA"/>
</dbReference>
<evidence type="ECO:0000256" key="7">
    <source>
        <dbReference type="ARBA" id="ARBA00023237"/>
    </source>
</evidence>
<dbReference type="GO" id="GO:0015288">
    <property type="term" value="F:porin activity"/>
    <property type="evidence" value="ECO:0007669"/>
    <property type="project" value="TreeGrafter"/>
</dbReference>
<keyword evidence="3" id="KW-0813">Transport</keyword>
<dbReference type="PANTHER" id="PTHR30026:SF20">
    <property type="entry name" value="OUTER MEMBRANE PROTEIN TOLC"/>
    <property type="match status" value="1"/>
</dbReference>
<feature type="signal peptide" evidence="8">
    <location>
        <begin position="1"/>
        <end position="21"/>
    </location>
</feature>
<comment type="caution">
    <text evidence="9">The sequence shown here is derived from an EMBL/GenBank/DDBJ whole genome shotgun (WGS) entry which is preliminary data.</text>
</comment>
<dbReference type="InterPro" id="IPR051906">
    <property type="entry name" value="TolC-like"/>
</dbReference>
<evidence type="ECO:0000256" key="2">
    <source>
        <dbReference type="ARBA" id="ARBA00007613"/>
    </source>
</evidence>
<sequence length="440" mass="48498">MKNKTKITPLILLAMSGTVKADSLSEIYGLAKQHDPELLEAAVQRDSAFEAINSTRSYLLPQIDLTAGYVYQDTDRHEADGSSGNVNLGLVQSIYDRGSWISLNISEKTAREADARYAITQQSVIYNVTEAYFDVLSAKDNLRFVQSEKEALAKQLNQTEQRFAVGSAPITDVQDAQAQYDNVVAQEIQAQNSVENALEEVRAITGQPASNLSVLDINRFSTSMPELSANDLVQKASNENLQILAGRIQKDIAKEQISLADSGHLPTISLTTGYEYTKNFDEPNNPVTGYTQDDDENLFNVGVSIDLPVYSGGRVTSEGKQAQYQYVAASQDLESTYRDVEKNIRAINNNIRSAIGSIKAYEQSLVSAKSALEATEQGFMVGTRTMVDVLDSTQNVYQAQKNLSDARYQYILSRVQLKQATGSLSEQDIFDVDAGLTRIY</sequence>
<evidence type="ECO:0000256" key="4">
    <source>
        <dbReference type="ARBA" id="ARBA00022452"/>
    </source>
</evidence>
<dbReference type="AlphaFoldDB" id="A0A855ILR0"/>
<dbReference type="NCBIfam" id="TIGR01844">
    <property type="entry name" value="type_I_sec_TolC"/>
    <property type="match status" value="1"/>
</dbReference>
<evidence type="ECO:0000313" key="10">
    <source>
        <dbReference type="Proteomes" id="UP000235554"/>
    </source>
</evidence>
<keyword evidence="5" id="KW-0812">Transmembrane</keyword>
<dbReference type="InterPro" id="IPR058622">
    <property type="entry name" value="TolC"/>
</dbReference>
<dbReference type="RefSeq" id="WP_102360884.1">
    <property type="nucleotide sequence ID" value="NZ_MCZI01000034.1"/>
</dbReference>
<reference evidence="10" key="1">
    <citation type="submission" date="2016-07" db="EMBL/GenBank/DDBJ databases">
        <title>Nontailed viruses are major unrecognized killers of bacteria in the ocean.</title>
        <authorList>
            <person name="Kauffman K."/>
            <person name="Hussain F."/>
            <person name="Yang J."/>
            <person name="Arevalo P."/>
            <person name="Brown J."/>
            <person name="Cutler M."/>
            <person name="Kelly L."/>
            <person name="Polz M.F."/>
        </authorList>
    </citation>
    <scope>NUCLEOTIDE SEQUENCE [LARGE SCALE GENOMIC DNA]</scope>
    <source>
        <strain evidence="10">10N.261.48.A1</strain>
    </source>
</reference>
<dbReference type="Proteomes" id="UP000235554">
    <property type="component" value="Unassembled WGS sequence"/>
</dbReference>
<dbReference type="Pfam" id="PF02321">
    <property type="entry name" value="OEP"/>
    <property type="match status" value="2"/>
</dbReference>
<dbReference type="PANTHER" id="PTHR30026">
    <property type="entry name" value="OUTER MEMBRANE PROTEIN TOLC"/>
    <property type="match status" value="1"/>
</dbReference>
<gene>
    <name evidence="9" type="ORF">BCT50_14250</name>
</gene>
<keyword evidence="8" id="KW-0732">Signal</keyword>
<dbReference type="GO" id="GO:0009279">
    <property type="term" value="C:cell outer membrane"/>
    <property type="evidence" value="ECO:0007669"/>
    <property type="project" value="UniProtKB-SubCell"/>
</dbReference>
<dbReference type="InterPro" id="IPR010130">
    <property type="entry name" value="T1SS_OMP_TolC"/>
</dbReference>
<dbReference type="SUPFAM" id="SSF56954">
    <property type="entry name" value="Outer membrane efflux proteins (OEP)"/>
    <property type="match status" value="1"/>
</dbReference>
<evidence type="ECO:0000256" key="3">
    <source>
        <dbReference type="ARBA" id="ARBA00022448"/>
    </source>
</evidence>
<comment type="subcellular location">
    <subcellularLocation>
        <location evidence="1">Cell outer membrane</location>
    </subcellularLocation>
</comment>
<organism evidence="9 10">
    <name type="scientific">Vibrio lentus</name>
    <dbReference type="NCBI Taxonomy" id="136468"/>
    <lineage>
        <taxon>Bacteria</taxon>
        <taxon>Pseudomonadati</taxon>
        <taxon>Pseudomonadota</taxon>
        <taxon>Gammaproteobacteria</taxon>
        <taxon>Vibrionales</taxon>
        <taxon>Vibrionaceae</taxon>
        <taxon>Vibrio</taxon>
    </lineage>
</organism>